<accession>A0ABZ0CX69</accession>
<reference evidence="2 3" key="1">
    <citation type="submission" date="2023-10" db="EMBL/GenBank/DDBJ databases">
        <title>Bacteria for the degradation of biodegradable plastic PBAT(Polybutylene adipate terephthalate).</title>
        <authorList>
            <person name="Weon H.-Y."/>
            <person name="Yeon J."/>
        </authorList>
    </citation>
    <scope>NUCLEOTIDE SEQUENCE [LARGE SCALE GENOMIC DNA]</scope>
    <source>
        <strain evidence="2 3">SBD 7-3</strain>
    </source>
</reference>
<evidence type="ECO:0000313" key="3">
    <source>
        <dbReference type="Proteomes" id="UP001303946"/>
    </source>
</evidence>
<keyword evidence="1" id="KW-1133">Transmembrane helix</keyword>
<proteinExistence type="predicted"/>
<sequence>MGALDALWHFLNFLAPAVGVGIVAAWAAKVFWWRELKGVSGWRMAAWAVPASALVLVAGLLWHGQDGKMSTYGAMVIVCALALWWAGWKEHR</sequence>
<protein>
    <submittedName>
        <fullName evidence="2">Uncharacterized protein</fullName>
    </submittedName>
</protein>
<feature type="transmembrane region" description="Helical" evidence="1">
    <location>
        <begin position="69"/>
        <end position="88"/>
    </location>
</feature>
<organism evidence="2 3">
    <name type="scientific">Piscinibacter gummiphilus</name>
    <dbReference type="NCBI Taxonomy" id="946333"/>
    <lineage>
        <taxon>Bacteria</taxon>
        <taxon>Pseudomonadati</taxon>
        <taxon>Pseudomonadota</taxon>
        <taxon>Betaproteobacteria</taxon>
        <taxon>Burkholderiales</taxon>
        <taxon>Sphaerotilaceae</taxon>
        <taxon>Piscinibacter</taxon>
    </lineage>
</organism>
<keyword evidence="1" id="KW-0472">Membrane</keyword>
<keyword evidence="1" id="KW-0812">Transmembrane</keyword>
<evidence type="ECO:0000313" key="2">
    <source>
        <dbReference type="EMBL" id="WOB07468.1"/>
    </source>
</evidence>
<dbReference type="Proteomes" id="UP001303946">
    <property type="component" value="Chromosome"/>
</dbReference>
<dbReference type="RefSeq" id="WP_316700132.1">
    <property type="nucleotide sequence ID" value="NZ_CP136336.1"/>
</dbReference>
<gene>
    <name evidence="2" type="ORF">RXV79_21460</name>
</gene>
<feature type="transmembrane region" description="Helical" evidence="1">
    <location>
        <begin position="44"/>
        <end position="63"/>
    </location>
</feature>
<keyword evidence="3" id="KW-1185">Reference proteome</keyword>
<evidence type="ECO:0000256" key="1">
    <source>
        <dbReference type="SAM" id="Phobius"/>
    </source>
</evidence>
<dbReference type="EMBL" id="CP136336">
    <property type="protein sequence ID" value="WOB07468.1"/>
    <property type="molecule type" value="Genomic_DNA"/>
</dbReference>
<feature type="transmembrane region" description="Helical" evidence="1">
    <location>
        <begin position="6"/>
        <end position="32"/>
    </location>
</feature>
<name>A0ABZ0CX69_9BURK</name>